<organism evidence="2 3">
    <name type="scientific">Actinokineospora fastidiosa</name>
    <dbReference type="NCBI Taxonomy" id="1816"/>
    <lineage>
        <taxon>Bacteria</taxon>
        <taxon>Bacillati</taxon>
        <taxon>Actinomycetota</taxon>
        <taxon>Actinomycetes</taxon>
        <taxon>Pseudonocardiales</taxon>
        <taxon>Pseudonocardiaceae</taxon>
        <taxon>Actinokineospora</taxon>
    </lineage>
</organism>
<gene>
    <name evidence="2" type="ORF">GCM10010171_16800</name>
</gene>
<dbReference type="InterPro" id="IPR041413">
    <property type="entry name" value="MLTR_LBD"/>
</dbReference>
<dbReference type="CDD" id="cd00093">
    <property type="entry name" value="HTH_XRE"/>
    <property type="match status" value="1"/>
</dbReference>
<dbReference type="Pfam" id="PF17765">
    <property type="entry name" value="MLTR_LBD"/>
    <property type="match status" value="1"/>
</dbReference>
<reference evidence="2" key="1">
    <citation type="journal article" date="2014" name="Int. J. Syst. Evol. Microbiol.">
        <title>Complete genome sequence of Corynebacterium casei LMG S-19264T (=DSM 44701T), isolated from a smear-ripened cheese.</title>
        <authorList>
            <consortium name="US DOE Joint Genome Institute (JGI-PGF)"/>
            <person name="Walter F."/>
            <person name="Albersmeier A."/>
            <person name="Kalinowski J."/>
            <person name="Ruckert C."/>
        </authorList>
    </citation>
    <scope>NUCLEOTIDE SEQUENCE</scope>
    <source>
        <strain evidence="2">JCM 3276</strain>
    </source>
</reference>
<evidence type="ECO:0000259" key="1">
    <source>
        <dbReference type="PROSITE" id="PS50943"/>
    </source>
</evidence>
<dbReference type="Proteomes" id="UP000660680">
    <property type="component" value="Unassembled WGS sequence"/>
</dbReference>
<reference evidence="2" key="2">
    <citation type="submission" date="2020-09" db="EMBL/GenBank/DDBJ databases">
        <authorList>
            <person name="Sun Q."/>
            <person name="Ohkuma M."/>
        </authorList>
    </citation>
    <scope>NUCLEOTIDE SEQUENCE</scope>
    <source>
        <strain evidence="2">JCM 3276</strain>
    </source>
</reference>
<comment type="caution">
    <text evidence="2">The sequence shown here is derived from an EMBL/GenBank/DDBJ whole genome shotgun (WGS) entry which is preliminary data.</text>
</comment>
<protein>
    <submittedName>
        <fullName evidence="2">Transcriptional regulator</fullName>
    </submittedName>
</protein>
<dbReference type="RefSeq" id="WP_189209641.1">
    <property type="nucleotide sequence ID" value="NZ_BMRB01000001.1"/>
</dbReference>
<dbReference type="PROSITE" id="PS50943">
    <property type="entry name" value="HTH_CROC1"/>
    <property type="match status" value="1"/>
</dbReference>
<dbReference type="SMART" id="SM00530">
    <property type="entry name" value="HTH_XRE"/>
    <property type="match status" value="1"/>
</dbReference>
<accession>A0A918G961</accession>
<dbReference type="SUPFAM" id="SSF47413">
    <property type="entry name" value="lambda repressor-like DNA-binding domains"/>
    <property type="match status" value="1"/>
</dbReference>
<dbReference type="Pfam" id="PF01381">
    <property type="entry name" value="HTH_3"/>
    <property type="match status" value="1"/>
</dbReference>
<dbReference type="GO" id="GO:0003677">
    <property type="term" value="F:DNA binding"/>
    <property type="evidence" value="ECO:0007669"/>
    <property type="project" value="InterPro"/>
</dbReference>
<dbReference type="PANTHER" id="PTHR35010">
    <property type="entry name" value="BLL4672 PROTEIN-RELATED"/>
    <property type="match status" value="1"/>
</dbReference>
<dbReference type="InterPro" id="IPR001387">
    <property type="entry name" value="Cro/C1-type_HTH"/>
</dbReference>
<name>A0A918G961_9PSEU</name>
<dbReference type="Gene3D" id="1.10.260.40">
    <property type="entry name" value="lambda repressor-like DNA-binding domains"/>
    <property type="match status" value="1"/>
</dbReference>
<evidence type="ECO:0000313" key="2">
    <source>
        <dbReference type="EMBL" id="GGS24281.1"/>
    </source>
</evidence>
<keyword evidence="3" id="KW-1185">Reference proteome</keyword>
<proteinExistence type="predicted"/>
<sequence>MAVGPLLRQWRQLRRISQLDLALAVDSSARHLSFVETGRARPSQAMLLKLAEHLEVPLRQRNALLVAAGYAPVYSALALDSPPLAPVRAGLERLLAAYEPYPALVFDGGYQVVAANAGVQRLLAGVDSSLCDNLMRALLHPSGLAPRVVHFPAWRLYMLERLERALPAWPALRALYDEVSGYEVVRGAVGGNGPLPDAGLVAQPFQLECDGTVLSFVTTATTFNTPLDVTVSELAVEAFLPADQHTASFLQG</sequence>
<dbReference type="PANTHER" id="PTHR35010:SF4">
    <property type="entry name" value="BLL5781 PROTEIN"/>
    <property type="match status" value="1"/>
</dbReference>
<evidence type="ECO:0000313" key="3">
    <source>
        <dbReference type="Proteomes" id="UP000660680"/>
    </source>
</evidence>
<feature type="domain" description="HTH cro/C1-type" evidence="1">
    <location>
        <begin position="7"/>
        <end position="61"/>
    </location>
</feature>
<dbReference type="InterPro" id="IPR010982">
    <property type="entry name" value="Lambda_DNA-bd_dom_sf"/>
</dbReference>
<dbReference type="EMBL" id="BMRB01000001">
    <property type="protein sequence ID" value="GGS24281.1"/>
    <property type="molecule type" value="Genomic_DNA"/>
</dbReference>
<dbReference type="AlphaFoldDB" id="A0A918G961"/>